<evidence type="ECO:0000313" key="1">
    <source>
        <dbReference type="EMBL" id="KAA6322769.1"/>
    </source>
</evidence>
<protein>
    <submittedName>
        <fullName evidence="1">Uncharacterized protein</fullName>
    </submittedName>
</protein>
<sequence length="62" mass="7022">MFSTFSLLYSTILRGKWLIDFREIEAHQALIDKLLARESEASIPEREPLAVLLASDTGMNRG</sequence>
<organism evidence="1">
    <name type="scientific">termite gut metagenome</name>
    <dbReference type="NCBI Taxonomy" id="433724"/>
    <lineage>
        <taxon>unclassified sequences</taxon>
        <taxon>metagenomes</taxon>
        <taxon>organismal metagenomes</taxon>
    </lineage>
</organism>
<gene>
    <name evidence="1" type="ORF">EZS27_027715</name>
</gene>
<dbReference type="AlphaFoldDB" id="A0A5J4QNT4"/>
<reference evidence="1" key="1">
    <citation type="submission" date="2019-03" db="EMBL/GenBank/DDBJ databases">
        <title>Single cell metagenomics reveals metabolic interactions within the superorganism composed of flagellate Streblomastix strix and complex community of Bacteroidetes bacteria on its surface.</title>
        <authorList>
            <person name="Treitli S.C."/>
            <person name="Kolisko M."/>
            <person name="Husnik F."/>
            <person name="Keeling P."/>
            <person name="Hampl V."/>
        </authorList>
    </citation>
    <scope>NUCLEOTIDE SEQUENCE</scope>
    <source>
        <strain evidence="1">STM</strain>
    </source>
</reference>
<accession>A0A5J4QNT4</accession>
<name>A0A5J4QNT4_9ZZZZ</name>
<proteinExistence type="predicted"/>
<feature type="non-terminal residue" evidence="1">
    <location>
        <position position="62"/>
    </location>
</feature>
<dbReference type="EMBL" id="SNRY01002962">
    <property type="protein sequence ID" value="KAA6322769.1"/>
    <property type="molecule type" value="Genomic_DNA"/>
</dbReference>
<comment type="caution">
    <text evidence="1">The sequence shown here is derived from an EMBL/GenBank/DDBJ whole genome shotgun (WGS) entry which is preliminary data.</text>
</comment>